<evidence type="ECO:0000256" key="7">
    <source>
        <dbReference type="ARBA" id="ARBA00023136"/>
    </source>
</evidence>
<evidence type="ECO:0000256" key="9">
    <source>
        <dbReference type="SAM" id="MobiDB-lite"/>
    </source>
</evidence>
<feature type="disulfide bond" evidence="8">
    <location>
        <begin position="143"/>
        <end position="151"/>
    </location>
</feature>
<proteinExistence type="inferred from homology"/>
<feature type="region of interest" description="Disordered" evidence="9">
    <location>
        <begin position="575"/>
        <end position="600"/>
    </location>
</feature>
<dbReference type="KEGG" id="bany:112048664"/>
<keyword evidence="8" id="KW-1015">Disulfide bond</keyword>
<feature type="transmembrane region" description="Helical" evidence="10">
    <location>
        <begin position="387"/>
        <end position="408"/>
    </location>
</feature>
<evidence type="ECO:0000256" key="6">
    <source>
        <dbReference type="ARBA" id="ARBA00022989"/>
    </source>
</evidence>
<dbReference type="Proteomes" id="UP001652582">
    <property type="component" value="Chromosome Z"/>
</dbReference>
<evidence type="ECO:0000256" key="5">
    <source>
        <dbReference type="ARBA" id="ARBA00022847"/>
    </source>
</evidence>
<dbReference type="GO" id="GO:0015293">
    <property type="term" value="F:symporter activity"/>
    <property type="evidence" value="ECO:0007669"/>
    <property type="project" value="UniProtKB-KW"/>
</dbReference>
<gene>
    <name evidence="12" type="primary">LOC112048664</name>
</gene>
<dbReference type="GO" id="GO:0016020">
    <property type="term" value="C:membrane"/>
    <property type="evidence" value="ECO:0007669"/>
    <property type="project" value="UniProtKB-SubCell"/>
</dbReference>
<name>A0A6J1N5E8_BICAN</name>
<reference evidence="12" key="1">
    <citation type="submission" date="2025-08" db="UniProtKB">
        <authorList>
            <consortium name="RefSeq"/>
        </authorList>
    </citation>
    <scope>IDENTIFICATION</scope>
</reference>
<dbReference type="GeneID" id="112048664"/>
<evidence type="ECO:0000256" key="3">
    <source>
        <dbReference type="ARBA" id="ARBA00022448"/>
    </source>
</evidence>
<dbReference type="PROSITE" id="PS50267">
    <property type="entry name" value="NA_NEUROTRAN_SYMP_3"/>
    <property type="match status" value="1"/>
</dbReference>
<feature type="transmembrane region" description="Helical" evidence="10">
    <location>
        <begin position="36"/>
        <end position="54"/>
    </location>
</feature>
<feature type="transmembrane region" description="Helical" evidence="10">
    <location>
        <begin position="190"/>
        <end position="209"/>
    </location>
</feature>
<feature type="transmembrane region" description="Helical" evidence="10">
    <location>
        <begin position="459"/>
        <end position="480"/>
    </location>
</feature>
<keyword evidence="6 10" id="KW-1133">Transmembrane helix</keyword>
<keyword evidence="7 10" id="KW-0472">Membrane</keyword>
<dbReference type="InterPro" id="IPR037272">
    <property type="entry name" value="SNS_sf"/>
</dbReference>
<comment type="subcellular location">
    <subcellularLocation>
        <location evidence="1">Membrane</location>
        <topology evidence="1">Multi-pass membrane protein</topology>
    </subcellularLocation>
</comment>
<dbReference type="AlphaFoldDB" id="A0A6J1N5E8"/>
<evidence type="ECO:0000313" key="12">
    <source>
        <dbReference type="RefSeq" id="XP_023942069.2"/>
    </source>
</evidence>
<dbReference type="OrthoDB" id="7427406at2759"/>
<keyword evidence="11" id="KW-1185">Reference proteome</keyword>
<evidence type="ECO:0000256" key="2">
    <source>
        <dbReference type="ARBA" id="ARBA00006459"/>
    </source>
</evidence>
<evidence type="ECO:0000256" key="8">
    <source>
        <dbReference type="PIRSR" id="PIRSR600175-2"/>
    </source>
</evidence>
<keyword evidence="4 10" id="KW-0812">Transmembrane</keyword>
<feature type="transmembrane region" description="Helical" evidence="10">
    <location>
        <begin position="66"/>
        <end position="84"/>
    </location>
</feature>
<feature type="transmembrane region" description="Helical" evidence="10">
    <location>
        <begin position="415"/>
        <end position="439"/>
    </location>
</feature>
<feature type="transmembrane region" description="Helical" evidence="10">
    <location>
        <begin position="260"/>
        <end position="280"/>
    </location>
</feature>
<keyword evidence="5" id="KW-0769">Symport</keyword>
<dbReference type="PANTHER" id="PTHR11616">
    <property type="entry name" value="SODIUM/CHLORIDE DEPENDENT TRANSPORTER"/>
    <property type="match status" value="1"/>
</dbReference>
<protein>
    <submittedName>
        <fullName evidence="12">Sodium-dependent noradrenaline transporter-like</fullName>
    </submittedName>
</protein>
<dbReference type="SUPFAM" id="SSF161070">
    <property type="entry name" value="SNF-like"/>
    <property type="match status" value="1"/>
</dbReference>
<dbReference type="PANTHER" id="PTHR11616:SF240">
    <property type="entry name" value="BLOATED TUBULES, ISOFORM B-RELATED"/>
    <property type="match status" value="1"/>
</dbReference>
<sequence length="611" mass="70348">MRQRYIDIPSVNNSSSCERTETNIRDHFRWKSIKQFLYIAHAFSSTSFSFDLFSKVLVVNAHIIEYIIYAMFIGISYMFMDFFIKQYTRRLDTIETLNPLMRGVSFGILLQTAVWTLMHACNLADSLRFLMASLDRSPSWTKCQRASNVSCLSSQELILNCRHDIMIDFSSTSAHVSYTKQFTSFDRNSLSMRLFVIAIVWISNFFIATISDEALLKLFKFSFLFGLFSTAYILIFLMCSSKYTTKAFYDIMDIKDGFKLNCFNLVTDPFGVGLIGAYDFGHISPFLMTDNAVIIFTIVFIAVAFARSLIVRVLYMKLTNCVNVKYVDTPHYLLFAILPLSTEFLDAHKVFVLYIYAYLLTALVSCLAMFTSTISRLLHSEFRSVKNIYIVGLLCFLGFTLSLPLSIFTTKRRLGVLYGLNICTLYLGGCKVAIVMWVYGVKRFSNDVQFWLGFKPTRFWVFLWATFPVLILVILINKIVKMLYLEDFHASIAWIFITVCFVLIFHVKIIAKYILKNNLAGILKSNPKYGPPELEDRIRRRNFNELFNSKQCRHECLIIDGKFECNHLPLMFKEKTTSEPSSPSSLTNIYDAGPSKKRPSSVMDACILHMS</sequence>
<organism evidence="11 12">
    <name type="scientific">Bicyclus anynana</name>
    <name type="common">Squinting bush brown butterfly</name>
    <dbReference type="NCBI Taxonomy" id="110368"/>
    <lineage>
        <taxon>Eukaryota</taxon>
        <taxon>Metazoa</taxon>
        <taxon>Ecdysozoa</taxon>
        <taxon>Arthropoda</taxon>
        <taxon>Hexapoda</taxon>
        <taxon>Insecta</taxon>
        <taxon>Pterygota</taxon>
        <taxon>Neoptera</taxon>
        <taxon>Endopterygota</taxon>
        <taxon>Lepidoptera</taxon>
        <taxon>Glossata</taxon>
        <taxon>Ditrysia</taxon>
        <taxon>Papilionoidea</taxon>
        <taxon>Nymphalidae</taxon>
        <taxon>Satyrinae</taxon>
        <taxon>Satyrini</taxon>
        <taxon>Mycalesina</taxon>
        <taxon>Bicyclus</taxon>
    </lineage>
</organism>
<evidence type="ECO:0000256" key="4">
    <source>
        <dbReference type="ARBA" id="ARBA00022692"/>
    </source>
</evidence>
<comment type="similarity">
    <text evidence="2">Belongs to the sodium:neurotransmitter symporter (SNF) (TC 2.A.22) family.</text>
</comment>
<dbReference type="InterPro" id="IPR000175">
    <property type="entry name" value="Na/ntran_symport"/>
</dbReference>
<evidence type="ECO:0000256" key="10">
    <source>
        <dbReference type="SAM" id="Phobius"/>
    </source>
</evidence>
<evidence type="ECO:0000256" key="1">
    <source>
        <dbReference type="ARBA" id="ARBA00004141"/>
    </source>
</evidence>
<feature type="transmembrane region" description="Helical" evidence="10">
    <location>
        <begin position="351"/>
        <end position="375"/>
    </location>
</feature>
<dbReference type="RefSeq" id="XP_023942069.2">
    <property type="nucleotide sequence ID" value="XM_024086301.2"/>
</dbReference>
<dbReference type="Pfam" id="PF00209">
    <property type="entry name" value="SNF"/>
    <property type="match status" value="2"/>
</dbReference>
<feature type="transmembrane region" description="Helical" evidence="10">
    <location>
        <begin position="221"/>
        <end position="239"/>
    </location>
</feature>
<feature type="transmembrane region" description="Helical" evidence="10">
    <location>
        <begin position="292"/>
        <end position="315"/>
    </location>
</feature>
<accession>A0A6J1N5E8</accession>
<feature type="transmembrane region" description="Helical" evidence="10">
    <location>
        <begin position="492"/>
        <end position="515"/>
    </location>
</feature>
<evidence type="ECO:0000313" key="11">
    <source>
        <dbReference type="Proteomes" id="UP001652582"/>
    </source>
</evidence>
<keyword evidence="3" id="KW-0813">Transport</keyword>